<dbReference type="GO" id="GO:0004497">
    <property type="term" value="F:monooxygenase activity"/>
    <property type="evidence" value="ECO:0007669"/>
    <property type="project" value="UniProtKB-KW"/>
</dbReference>
<dbReference type="GO" id="GO:0020037">
    <property type="term" value="F:heme binding"/>
    <property type="evidence" value="ECO:0007669"/>
    <property type="project" value="InterPro"/>
</dbReference>
<protein>
    <submittedName>
        <fullName evidence="13">Cytochrome P450 4p1-like</fullName>
    </submittedName>
</protein>
<dbReference type="InterPro" id="IPR001128">
    <property type="entry name" value="Cyt_P450"/>
</dbReference>
<dbReference type="CDD" id="cd20628">
    <property type="entry name" value="CYP4"/>
    <property type="match status" value="1"/>
</dbReference>
<evidence type="ECO:0000313" key="13">
    <source>
        <dbReference type="RefSeq" id="XP_034109260.1"/>
    </source>
</evidence>
<gene>
    <name evidence="13" type="primary">LOC117571299</name>
</gene>
<keyword evidence="5 9" id="KW-0479">Metal-binding</keyword>
<comment type="function">
    <text evidence="2">May be involved in the metabolism of insect hormones and in the breakdown of synthetic insecticides.</text>
</comment>
<dbReference type="InterPro" id="IPR050196">
    <property type="entry name" value="Cytochrome_P450_Monoox"/>
</dbReference>
<evidence type="ECO:0000256" key="9">
    <source>
        <dbReference type="PIRSR" id="PIRSR602401-1"/>
    </source>
</evidence>
<keyword evidence="11" id="KW-0732">Signal</keyword>
<keyword evidence="7 9" id="KW-0408">Iron</keyword>
<dbReference type="GeneID" id="117571299"/>
<organism evidence="12 13">
    <name type="scientific">Drosophila albomicans</name>
    <name type="common">Fruit fly</name>
    <dbReference type="NCBI Taxonomy" id="7291"/>
    <lineage>
        <taxon>Eukaryota</taxon>
        <taxon>Metazoa</taxon>
        <taxon>Ecdysozoa</taxon>
        <taxon>Arthropoda</taxon>
        <taxon>Hexapoda</taxon>
        <taxon>Insecta</taxon>
        <taxon>Pterygota</taxon>
        <taxon>Neoptera</taxon>
        <taxon>Endopterygota</taxon>
        <taxon>Diptera</taxon>
        <taxon>Brachycera</taxon>
        <taxon>Muscomorpha</taxon>
        <taxon>Ephydroidea</taxon>
        <taxon>Drosophilidae</taxon>
        <taxon>Drosophila</taxon>
    </lineage>
</organism>
<evidence type="ECO:0000256" key="5">
    <source>
        <dbReference type="ARBA" id="ARBA00022723"/>
    </source>
</evidence>
<feature type="binding site" description="axial binding residue" evidence="9">
    <location>
        <position position="464"/>
    </location>
    <ligand>
        <name>heme</name>
        <dbReference type="ChEBI" id="CHEBI:30413"/>
    </ligand>
    <ligandPart>
        <name>Fe</name>
        <dbReference type="ChEBI" id="CHEBI:18248"/>
    </ligandPart>
</feature>
<dbReference type="Gene3D" id="1.10.630.10">
    <property type="entry name" value="Cytochrome P450"/>
    <property type="match status" value="1"/>
</dbReference>
<evidence type="ECO:0000256" key="7">
    <source>
        <dbReference type="ARBA" id="ARBA00023004"/>
    </source>
</evidence>
<dbReference type="InterPro" id="IPR036396">
    <property type="entry name" value="Cyt_P450_sf"/>
</dbReference>
<sequence>MDLFLWVLLAVLSLYLWLKEMNKDYFVLSFFAPRVKTKDGRPVESIAPVAKGKTIFGNGFDLYGKSDAEIFQHSRGHAKKIRSSYIEYGMGMALYNVIDPEVVELVLNDQNLITKSVIYDFLHPALRTGLLTSTDKKWHSRRKILTPTFHFNILAQFEEIFKAESLKFVEQFRGASEISISVSELIPRFTLNSICETAMGVKLDDMAEKGDNYRKNFALIEKRFLRRISNPFYWNNTTYNLFGAKEDKPMLKTIHDFSSEIIAKRRILLQDALKNRQNAHADADDDIYINKKQRFAMLDTLIFAEKDGLIDHQGICEEVDTLMFEGFDTTSMGLIFGLMNMSLYADKQELCYQEVNEFIDDDFSNLDINQIAKLKYLDCFVKETMRMFPSVPFMGRQVQRKTELANGLILPADTQIMLHVFDLHRNPKHWDSPNEFRPERFFPENSANRHIYSYIPFSAGQRNCIGQKYALLEMKTLLIVVLKQFKILPLVNPKHFVFNSGITLRTNNNIKVKLVRR</sequence>
<evidence type="ECO:0000256" key="3">
    <source>
        <dbReference type="ARBA" id="ARBA00010617"/>
    </source>
</evidence>
<dbReference type="InterPro" id="IPR002401">
    <property type="entry name" value="Cyt_P450_E_grp-I"/>
</dbReference>
<evidence type="ECO:0000256" key="10">
    <source>
        <dbReference type="RuleBase" id="RU000461"/>
    </source>
</evidence>
<name>A0A6P8XCT2_DROAB</name>
<dbReference type="Proteomes" id="UP000515160">
    <property type="component" value="Chromosome 3"/>
</dbReference>
<evidence type="ECO:0000256" key="1">
    <source>
        <dbReference type="ARBA" id="ARBA00001971"/>
    </source>
</evidence>
<evidence type="ECO:0000256" key="11">
    <source>
        <dbReference type="SAM" id="SignalP"/>
    </source>
</evidence>
<proteinExistence type="inferred from homology"/>
<dbReference type="InterPro" id="IPR017972">
    <property type="entry name" value="Cyt_P450_CS"/>
</dbReference>
<evidence type="ECO:0000256" key="2">
    <source>
        <dbReference type="ARBA" id="ARBA00003690"/>
    </source>
</evidence>
<dbReference type="PRINTS" id="PR00463">
    <property type="entry name" value="EP450I"/>
</dbReference>
<dbReference type="Pfam" id="PF00067">
    <property type="entry name" value="p450"/>
    <property type="match status" value="1"/>
</dbReference>
<keyword evidence="12" id="KW-1185">Reference proteome</keyword>
<evidence type="ECO:0000256" key="6">
    <source>
        <dbReference type="ARBA" id="ARBA00023002"/>
    </source>
</evidence>
<dbReference type="RefSeq" id="XP_034109260.1">
    <property type="nucleotide sequence ID" value="XM_034253369.2"/>
</dbReference>
<comment type="cofactor">
    <cofactor evidence="1 9">
        <name>heme</name>
        <dbReference type="ChEBI" id="CHEBI:30413"/>
    </cofactor>
</comment>
<accession>A0A6P8XCT2</accession>
<evidence type="ECO:0000256" key="8">
    <source>
        <dbReference type="ARBA" id="ARBA00023033"/>
    </source>
</evidence>
<dbReference type="AlphaFoldDB" id="A0A6P8XCT2"/>
<dbReference type="GO" id="GO:0005506">
    <property type="term" value="F:iron ion binding"/>
    <property type="evidence" value="ECO:0007669"/>
    <property type="project" value="InterPro"/>
</dbReference>
<evidence type="ECO:0000256" key="4">
    <source>
        <dbReference type="ARBA" id="ARBA00022617"/>
    </source>
</evidence>
<evidence type="ECO:0000313" key="12">
    <source>
        <dbReference type="Proteomes" id="UP000515160"/>
    </source>
</evidence>
<feature type="chain" id="PRO_5027789879" evidence="11">
    <location>
        <begin position="19"/>
        <end position="517"/>
    </location>
</feature>
<dbReference type="GO" id="GO:0016705">
    <property type="term" value="F:oxidoreductase activity, acting on paired donors, with incorporation or reduction of molecular oxygen"/>
    <property type="evidence" value="ECO:0007669"/>
    <property type="project" value="InterPro"/>
</dbReference>
<keyword evidence="6 10" id="KW-0560">Oxidoreductase</keyword>
<dbReference type="PROSITE" id="PS00086">
    <property type="entry name" value="CYTOCHROME_P450"/>
    <property type="match status" value="1"/>
</dbReference>
<dbReference type="PRINTS" id="PR00385">
    <property type="entry name" value="P450"/>
</dbReference>
<reference evidence="13" key="1">
    <citation type="submission" date="2025-08" db="UniProtKB">
        <authorList>
            <consortium name="RefSeq"/>
        </authorList>
    </citation>
    <scope>IDENTIFICATION</scope>
    <source>
        <strain evidence="13">15112-1751.03</strain>
        <tissue evidence="13">Whole Adult</tissue>
    </source>
</reference>
<dbReference type="SUPFAM" id="SSF48264">
    <property type="entry name" value="Cytochrome P450"/>
    <property type="match status" value="1"/>
</dbReference>
<keyword evidence="4 9" id="KW-0349">Heme</keyword>
<feature type="signal peptide" evidence="11">
    <location>
        <begin position="1"/>
        <end position="18"/>
    </location>
</feature>
<comment type="similarity">
    <text evidence="3 10">Belongs to the cytochrome P450 family.</text>
</comment>
<dbReference type="PANTHER" id="PTHR24291:SF105">
    <property type="entry name" value="CYTOCHROME P450 4P1-RELATED"/>
    <property type="match status" value="1"/>
</dbReference>
<dbReference type="PANTHER" id="PTHR24291">
    <property type="entry name" value="CYTOCHROME P450 FAMILY 4"/>
    <property type="match status" value="1"/>
</dbReference>
<keyword evidence="8 10" id="KW-0503">Monooxygenase</keyword>
<dbReference type="OrthoDB" id="1470350at2759"/>